<proteinExistence type="predicted"/>
<evidence type="ECO:0000313" key="2">
    <source>
        <dbReference type="EMBL" id="JAH57364.1"/>
    </source>
</evidence>
<dbReference type="EMBL" id="GBXM01051213">
    <property type="protein sequence ID" value="JAH57364.1"/>
    <property type="molecule type" value="Transcribed_RNA"/>
</dbReference>
<reference evidence="2" key="2">
    <citation type="journal article" date="2015" name="Fish Shellfish Immunol.">
        <title>Early steps in the European eel (Anguilla anguilla)-Vibrio vulnificus interaction in the gills: Role of the RtxA13 toxin.</title>
        <authorList>
            <person name="Callol A."/>
            <person name="Pajuelo D."/>
            <person name="Ebbesson L."/>
            <person name="Teles M."/>
            <person name="MacKenzie S."/>
            <person name="Amaro C."/>
        </authorList>
    </citation>
    <scope>NUCLEOTIDE SEQUENCE</scope>
</reference>
<organism evidence="2">
    <name type="scientific">Anguilla anguilla</name>
    <name type="common">European freshwater eel</name>
    <name type="synonym">Muraena anguilla</name>
    <dbReference type="NCBI Taxonomy" id="7936"/>
    <lineage>
        <taxon>Eukaryota</taxon>
        <taxon>Metazoa</taxon>
        <taxon>Chordata</taxon>
        <taxon>Craniata</taxon>
        <taxon>Vertebrata</taxon>
        <taxon>Euteleostomi</taxon>
        <taxon>Actinopterygii</taxon>
        <taxon>Neopterygii</taxon>
        <taxon>Teleostei</taxon>
        <taxon>Anguilliformes</taxon>
        <taxon>Anguillidae</taxon>
        <taxon>Anguilla</taxon>
    </lineage>
</organism>
<feature type="region of interest" description="Disordered" evidence="1">
    <location>
        <begin position="1"/>
        <end position="26"/>
    </location>
</feature>
<accession>A0A0E9TUL2</accession>
<evidence type="ECO:0000256" key="1">
    <source>
        <dbReference type="SAM" id="MobiDB-lite"/>
    </source>
</evidence>
<protein>
    <submittedName>
        <fullName evidence="2">Uncharacterized protein</fullName>
    </submittedName>
</protein>
<reference evidence="2" key="1">
    <citation type="submission" date="2014-11" db="EMBL/GenBank/DDBJ databases">
        <authorList>
            <person name="Amaro Gonzalez C."/>
        </authorList>
    </citation>
    <scope>NUCLEOTIDE SEQUENCE</scope>
</reference>
<sequence>METRKRKASGNEEAQPPGTTQRGSLLVNLATVPVEETGRVSNQLK</sequence>
<name>A0A0E9TUL2_ANGAN</name>
<dbReference type="AlphaFoldDB" id="A0A0E9TUL2"/>